<dbReference type="PROSITE" id="PS51207">
    <property type="entry name" value="PXA"/>
    <property type="match status" value="1"/>
</dbReference>
<dbReference type="EMBL" id="MU006293">
    <property type="protein sequence ID" value="KAF2854036.1"/>
    <property type="molecule type" value="Genomic_DNA"/>
</dbReference>
<organism evidence="5 6">
    <name type="scientific">Plenodomus tracheiphilus IPT5</name>
    <dbReference type="NCBI Taxonomy" id="1408161"/>
    <lineage>
        <taxon>Eukaryota</taxon>
        <taxon>Fungi</taxon>
        <taxon>Dikarya</taxon>
        <taxon>Ascomycota</taxon>
        <taxon>Pezizomycotina</taxon>
        <taxon>Dothideomycetes</taxon>
        <taxon>Pleosporomycetidae</taxon>
        <taxon>Pleosporales</taxon>
        <taxon>Pleosporineae</taxon>
        <taxon>Leptosphaeriaceae</taxon>
        <taxon>Plenodomus</taxon>
    </lineage>
</organism>
<dbReference type="SMART" id="SM00313">
    <property type="entry name" value="PXA"/>
    <property type="match status" value="1"/>
</dbReference>
<evidence type="ECO:0000259" key="4">
    <source>
        <dbReference type="PROSITE" id="PS51207"/>
    </source>
</evidence>
<dbReference type="GO" id="GO:0005769">
    <property type="term" value="C:early endosome"/>
    <property type="evidence" value="ECO:0007669"/>
    <property type="project" value="TreeGrafter"/>
</dbReference>
<reference evidence="5" key="1">
    <citation type="submission" date="2020-01" db="EMBL/GenBank/DDBJ databases">
        <authorList>
            <consortium name="DOE Joint Genome Institute"/>
            <person name="Haridas S."/>
            <person name="Albert R."/>
            <person name="Binder M."/>
            <person name="Bloem J."/>
            <person name="Labutti K."/>
            <person name="Salamov A."/>
            <person name="Andreopoulos B."/>
            <person name="Baker S.E."/>
            <person name="Barry K."/>
            <person name="Bills G."/>
            <person name="Bluhm B.H."/>
            <person name="Cannon C."/>
            <person name="Castanera R."/>
            <person name="Culley D.E."/>
            <person name="Daum C."/>
            <person name="Ezra D."/>
            <person name="Gonzalez J.B."/>
            <person name="Henrissat B."/>
            <person name="Kuo A."/>
            <person name="Liang C."/>
            <person name="Lipzen A."/>
            <person name="Lutzoni F."/>
            <person name="Magnuson J."/>
            <person name="Mondo S."/>
            <person name="Nolan M."/>
            <person name="Ohm R."/>
            <person name="Pangilinan J."/>
            <person name="Park H.-J."/>
            <person name="Ramirez L."/>
            <person name="Alfaro M."/>
            <person name="Sun H."/>
            <person name="Tritt A."/>
            <person name="Yoshinaga Y."/>
            <person name="Zwiers L.-H."/>
            <person name="Turgeon B.G."/>
            <person name="Goodwin S.B."/>
            <person name="Spatafora J.W."/>
            <person name="Crous P.W."/>
            <person name="Grigoriev I.V."/>
        </authorList>
    </citation>
    <scope>NUCLEOTIDE SEQUENCE</scope>
    <source>
        <strain evidence="5">IPT5</strain>
    </source>
</reference>
<dbReference type="PANTHER" id="PTHR22999">
    <property type="entry name" value="PX SERINE/THREONINE KINASE PXK"/>
    <property type="match status" value="1"/>
</dbReference>
<dbReference type="OrthoDB" id="5582218at2759"/>
<feature type="region of interest" description="Disordered" evidence="3">
    <location>
        <begin position="1"/>
        <end position="70"/>
    </location>
</feature>
<keyword evidence="6" id="KW-1185">Reference proteome</keyword>
<dbReference type="Proteomes" id="UP000799423">
    <property type="component" value="Unassembled WGS sequence"/>
</dbReference>
<dbReference type="AlphaFoldDB" id="A0A6A7BEW8"/>
<evidence type="ECO:0000256" key="3">
    <source>
        <dbReference type="SAM" id="MobiDB-lite"/>
    </source>
</evidence>
<sequence length="606" mass="67812">MYRDNTALYDDGKATMTESTHHKPDVSLSQPHNSQTTSWNTAEIIDSDLPNRSRSTGTSRQSEAQKTVSDTISDKVTSAFVRRTLCSHDVLLGNGEKGHTTLRPIEEVLPPLTSSNEVDLQLYAIISVIIRDFVHAWYSKITPDQVFVSEVILIIAHCTRALEQRLQEVDLEALLLDEIPELVHAHLSSYRLAKAQAKSTGTLVSNPRVVYHTLHPHPALSPVPNDDVPGSIVEQRESESAWRQLLVQGLLAVLLPTEDLENGCLRALVAEMFAEMIFANGISGKACESWLLWECITKLAEIAHTDESKEVHRPVDENSEQPLTRLERFGLLAARKEQKEFSGRPLAATGQGHHKVMLVSIPDLFWITIQYAFWAFTAVRVVVLSLVNARSLPSRFHACEQSLDGARSQSQVPHVDPTMTGRTSRIKRPILSMKLWSCAARLADLDVRMPWLLGFISMLHNRAMIGPGKVGETDGVLDRFLSHILHVQVFNPALVPVILRTLRATLFPNNALGPPRLIPSEEEARAIKSRCAASLLALLPKKVAAAYFTTSDREVHLQHIEEFLDSFEDVYLNKHLIYQLVELIVLRLAPELGLRGVQELFEERMS</sequence>
<dbReference type="InterPro" id="IPR051837">
    <property type="entry name" value="SortingNexin/PXDomain-PKLike"/>
</dbReference>
<gene>
    <name evidence="5" type="ORF">T440DRAFT_465057</name>
</gene>
<dbReference type="GO" id="GO:0045022">
    <property type="term" value="P:early endosome to late endosome transport"/>
    <property type="evidence" value="ECO:0007669"/>
    <property type="project" value="TreeGrafter"/>
</dbReference>
<keyword evidence="2" id="KW-0963">Cytoplasm</keyword>
<feature type="compositionally biased region" description="Polar residues" evidence="3">
    <location>
        <begin position="27"/>
        <end position="41"/>
    </location>
</feature>
<dbReference type="GO" id="GO:0035091">
    <property type="term" value="F:phosphatidylinositol binding"/>
    <property type="evidence" value="ECO:0007669"/>
    <property type="project" value="TreeGrafter"/>
</dbReference>
<feature type="domain" description="PXA" evidence="4">
    <location>
        <begin position="115"/>
        <end position="304"/>
    </location>
</feature>
<dbReference type="GO" id="GO:0005770">
    <property type="term" value="C:late endosome"/>
    <property type="evidence" value="ECO:0007669"/>
    <property type="project" value="TreeGrafter"/>
</dbReference>
<dbReference type="InterPro" id="IPR003114">
    <property type="entry name" value="Phox_assoc"/>
</dbReference>
<evidence type="ECO:0000256" key="1">
    <source>
        <dbReference type="ARBA" id="ARBA00004496"/>
    </source>
</evidence>
<evidence type="ECO:0000256" key="2">
    <source>
        <dbReference type="ARBA" id="ARBA00022490"/>
    </source>
</evidence>
<protein>
    <recommendedName>
        <fullName evidence="4">PXA domain-containing protein</fullName>
    </recommendedName>
</protein>
<comment type="subcellular location">
    <subcellularLocation>
        <location evidence="1">Cytoplasm</location>
    </subcellularLocation>
</comment>
<evidence type="ECO:0000313" key="5">
    <source>
        <dbReference type="EMBL" id="KAF2854036.1"/>
    </source>
</evidence>
<dbReference type="Pfam" id="PF02194">
    <property type="entry name" value="PXA"/>
    <property type="match status" value="1"/>
</dbReference>
<accession>A0A6A7BEW8</accession>
<proteinExistence type="predicted"/>
<feature type="compositionally biased region" description="Polar residues" evidence="3">
    <location>
        <begin position="50"/>
        <end position="70"/>
    </location>
</feature>
<evidence type="ECO:0000313" key="6">
    <source>
        <dbReference type="Proteomes" id="UP000799423"/>
    </source>
</evidence>
<dbReference type="PANTHER" id="PTHR22999:SF23">
    <property type="entry name" value="SORTING NEXIN-16"/>
    <property type="match status" value="1"/>
</dbReference>
<name>A0A6A7BEW8_9PLEO</name>